<evidence type="ECO:0000313" key="10">
    <source>
        <dbReference type="EMBL" id="NWH06560.1"/>
    </source>
</evidence>
<dbReference type="Gene3D" id="1.20.1740.10">
    <property type="entry name" value="Amino acid/polyamine transporter I"/>
    <property type="match status" value="1"/>
</dbReference>
<feature type="coiled-coil region" evidence="7">
    <location>
        <begin position="747"/>
        <end position="774"/>
    </location>
</feature>
<keyword evidence="4 8" id="KW-0812">Transmembrane</keyword>
<dbReference type="Proteomes" id="UP000553343">
    <property type="component" value="Unassembled WGS sequence"/>
</dbReference>
<accession>A0A850T2H5</accession>
<keyword evidence="3" id="KW-0813">Transport</keyword>
<dbReference type="FunFam" id="1.20.1740.10:FF:000013">
    <property type="entry name" value="Solute carrier family 12 member"/>
    <property type="match status" value="1"/>
</dbReference>
<keyword evidence="7" id="KW-0175">Coiled coil</keyword>
<dbReference type="InterPro" id="IPR004841">
    <property type="entry name" value="AA-permease/SLC12A_dom"/>
</dbReference>
<protein>
    <submittedName>
        <fullName evidence="10">Amino acid permease</fullName>
    </submittedName>
</protein>
<dbReference type="PANTHER" id="PTHR11827">
    <property type="entry name" value="SOLUTE CARRIER FAMILY 12, CATION COTRANSPORTERS"/>
    <property type="match status" value="1"/>
</dbReference>
<comment type="similarity">
    <text evidence="2">Belongs to the SLC12A transporter family.</text>
</comment>
<evidence type="ECO:0000256" key="5">
    <source>
        <dbReference type="ARBA" id="ARBA00022989"/>
    </source>
</evidence>
<evidence type="ECO:0000313" key="11">
    <source>
        <dbReference type="Proteomes" id="UP000553343"/>
    </source>
</evidence>
<feature type="transmembrane region" description="Helical" evidence="8">
    <location>
        <begin position="195"/>
        <end position="213"/>
    </location>
</feature>
<keyword evidence="6 8" id="KW-0472">Membrane</keyword>
<dbReference type="GO" id="GO:0016020">
    <property type="term" value="C:membrane"/>
    <property type="evidence" value="ECO:0007669"/>
    <property type="project" value="UniProtKB-SubCell"/>
</dbReference>
<reference evidence="10 11" key="1">
    <citation type="submission" date="2020-06" db="EMBL/GenBank/DDBJ databases">
        <title>High-quality draft genome of sulfate reducer Desulfobacter latus type strain AcrS2 isolated from marine sediment.</title>
        <authorList>
            <person name="Hoppe M."/>
            <person name="Larsen C.K."/>
            <person name="Marshall I.P.G."/>
            <person name="Schramm A."/>
            <person name="Marietou A.G."/>
        </authorList>
    </citation>
    <scope>NUCLEOTIDE SEQUENCE [LARGE SCALE GENOMIC DNA]</scope>
    <source>
        <strain evidence="10 11">AcRS2</strain>
    </source>
</reference>
<keyword evidence="11" id="KW-1185">Reference proteome</keyword>
<dbReference type="InterPro" id="IPR004842">
    <property type="entry name" value="SLC12A_fam"/>
</dbReference>
<feature type="transmembrane region" description="Helical" evidence="8">
    <location>
        <begin position="346"/>
        <end position="367"/>
    </location>
</feature>
<keyword evidence="5 8" id="KW-1133">Transmembrane helix</keyword>
<gene>
    <name evidence="10" type="ORF">HXW94_16475</name>
</gene>
<feature type="transmembrane region" description="Helical" evidence="8">
    <location>
        <begin position="81"/>
        <end position="102"/>
    </location>
</feature>
<comment type="subcellular location">
    <subcellularLocation>
        <location evidence="1">Membrane</location>
        <topology evidence="1">Multi-pass membrane protein</topology>
    </subcellularLocation>
</comment>
<feature type="transmembrane region" description="Helical" evidence="8">
    <location>
        <begin position="388"/>
        <end position="419"/>
    </location>
</feature>
<sequence length="839" mass="91466">MSSDNNETVSGRLGTFAGVFTPSILTILGIILFLRLDYVVGAGGLGNALIIIAVANLISVLTSFSLAAIATNMKIGGGGDYYLISRTLGIEFGGAIGIVLFLAQSVSIAFYCIGFGEALAAILGLTGHVTIQLIAGTALLFLFVLAWIGADLATKFQYGVMVFLTLALLSFYIGGIRQWNTGLLMENWGAGEGSAPFWILFALFFPAVTGFTQGVSMSGDLEDPGKSLPTGTFAAVFLSILVYISVAVVFAAATPLKILAGDYGAMKQISMYGWLINAGVVAATLSSAMASFLGAPRILKSLAADKIFPFLNPFAKGYGPSDNPRRGVLLSFGIAVATISMGRLNLIAGVVSMFFLISYGLLNYATYFEASAESPSFRPRFRWYNKKISLVGALTCLGVMLAIDFRTGIAAVAILFAIFQYLKRVSGPARWADSRRSYYLKLVRDNLIDAQKVPEHSRDWRPYVLVLSNDEEHTKQLLAFSALIEGKSGMTTAVRILQARGYRAVKLKAEAEKDLARIISEKESSAFSLVLVSEYTANGLSVLCQSFGIGPIKANTLLMSRHEQSVNDDDPVPFLNYRELIRPAVQSGCNIILWDPKDLPETAEDCGKQRTIDVWWKDDDTSRLMLLLAYLITRDGPWEGAKIRLLACYLDRDNAQIIQMLSDTLDEFRIQAEPKVVLGINETVFLNTSGQADLVFIPVALKKDNNLMFGDLPVEQLLPRLKTVAMVMAAQKIELDSTPEEGRAGEMALLFDELKHAEKRVAAAKKKALQAAKSATDFIKNADDMPLNDPDLLTHLKETLALQEKSEEADKKVLKEQAKLMEISQRARDEGLAVDDEEQ</sequence>
<name>A0A850T2H5_9BACT</name>
<feature type="transmembrane region" description="Helical" evidence="8">
    <location>
        <begin position="133"/>
        <end position="150"/>
    </location>
</feature>
<feature type="transmembrane region" description="Helical" evidence="8">
    <location>
        <begin position="156"/>
        <end position="174"/>
    </location>
</feature>
<feature type="transmembrane region" description="Helical" evidence="8">
    <location>
        <begin position="12"/>
        <end position="36"/>
    </location>
</feature>
<proteinExistence type="inferred from homology"/>
<evidence type="ECO:0000256" key="8">
    <source>
        <dbReference type="SAM" id="Phobius"/>
    </source>
</evidence>
<dbReference type="Pfam" id="PF00324">
    <property type="entry name" value="AA_permease"/>
    <property type="match status" value="1"/>
</dbReference>
<comment type="caution">
    <text evidence="10">The sequence shown here is derived from an EMBL/GenBank/DDBJ whole genome shotgun (WGS) entry which is preliminary data.</text>
</comment>
<feature type="transmembrane region" description="Helical" evidence="8">
    <location>
        <begin position="48"/>
        <end position="69"/>
    </location>
</feature>
<evidence type="ECO:0000256" key="1">
    <source>
        <dbReference type="ARBA" id="ARBA00004141"/>
    </source>
</evidence>
<feature type="domain" description="Amino acid permease/ SLC12A" evidence="9">
    <location>
        <begin position="19"/>
        <end position="462"/>
    </location>
</feature>
<feature type="transmembrane region" description="Helical" evidence="8">
    <location>
        <begin position="233"/>
        <end position="253"/>
    </location>
</feature>
<dbReference type="RefSeq" id="WP_178368015.1">
    <property type="nucleotide sequence ID" value="NZ_JACADJ010000085.1"/>
</dbReference>
<dbReference type="EMBL" id="JACADJ010000085">
    <property type="protein sequence ID" value="NWH06560.1"/>
    <property type="molecule type" value="Genomic_DNA"/>
</dbReference>
<evidence type="ECO:0000256" key="4">
    <source>
        <dbReference type="ARBA" id="ARBA00022692"/>
    </source>
</evidence>
<dbReference type="PANTHER" id="PTHR11827:SF72">
    <property type="entry name" value="GH08340P"/>
    <property type="match status" value="1"/>
</dbReference>
<dbReference type="GO" id="GO:0015377">
    <property type="term" value="F:chloride:monoatomic cation symporter activity"/>
    <property type="evidence" value="ECO:0007669"/>
    <property type="project" value="InterPro"/>
</dbReference>
<organism evidence="10 11">
    <name type="scientific">Desulfobacter latus</name>
    <dbReference type="NCBI Taxonomy" id="2292"/>
    <lineage>
        <taxon>Bacteria</taxon>
        <taxon>Pseudomonadati</taxon>
        <taxon>Thermodesulfobacteriota</taxon>
        <taxon>Desulfobacteria</taxon>
        <taxon>Desulfobacterales</taxon>
        <taxon>Desulfobacteraceae</taxon>
        <taxon>Desulfobacter</taxon>
    </lineage>
</organism>
<dbReference type="AlphaFoldDB" id="A0A850T2H5"/>
<evidence type="ECO:0000259" key="9">
    <source>
        <dbReference type="Pfam" id="PF00324"/>
    </source>
</evidence>
<evidence type="ECO:0000256" key="3">
    <source>
        <dbReference type="ARBA" id="ARBA00022448"/>
    </source>
</evidence>
<evidence type="ECO:0000256" key="7">
    <source>
        <dbReference type="SAM" id="Coils"/>
    </source>
</evidence>
<feature type="transmembrane region" description="Helical" evidence="8">
    <location>
        <begin position="274"/>
        <end position="295"/>
    </location>
</feature>
<evidence type="ECO:0000256" key="6">
    <source>
        <dbReference type="ARBA" id="ARBA00023136"/>
    </source>
</evidence>
<evidence type="ECO:0000256" key="2">
    <source>
        <dbReference type="ARBA" id="ARBA00010593"/>
    </source>
</evidence>